<evidence type="ECO:0000313" key="7">
    <source>
        <dbReference type="Proteomes" id="UP000186465"/>
    </source>
</evidence>
<gene>
    <name evidence="6" type="ORF">BM477_00235</name>
</gene>
<feature type="region of interest" description="Disordered" evidence="4">
    <location>
        <begin position="218"/>
        <end position="254"/>
    </location>
</feature>
<evidence type="ECO:0000256" key="3">
    <source>
        <dbReference type="ARBA" id="ARBA00023002"/>
    </source>
</evidence>
<dbReference type="Gene3D" id="3.40.50.360">
    <property type="match status" value="1"/>
</dbReference>
<keyword evidence="3" id="KW-0560">Oxidoreductase</keyword>
<dbReference type="Proteomes" id="UP000186465">
    <property type="component" value="Unassembled WGS sequence"/>
</dbReference>
<keyword evidence="2" id="KW-0288">FMN</keyword>
<reference evidence="7" key="1">
    <citation type="submission" date="2016-11" db="EMBL/GenBank/DDBJ databases">
        <title>Actinomyces gypaetusis sp. nov. isolated from Gypaetus barbatus in Qinghai Tibet Plateau China.</title>
        <authorList>
            <person name="Meng X."/>
        </authorList>
    </citation>
    <scope>NUCLEOTIDE SEQUENCE [LARGE SCALE GENOMIC DNA]</scope>
    <source>
        <strain evidence="7">DSM 15383</strain>
    </source>
</reference>
<feature type="compositionally biased region" description="Low complexity" evidence="4">
    <location>
        <begin position="218"/>
        <end position="233"/>
    </location>
</feature>
<dbReference type="InterPro" id="IPR051814">
    <property type="entry name" value="NAD(P)H-dep_FMN_reductase"/>
</dbReference>
<dbReference type="RefSeq" id="WP_075360683.1">
    <property type="nucleotide sequence ID" value="NZ_MPDM01000001.1"/>
</dbReference>
<dbReference type="Pfam" id="PF03358">
    <property type="entry name" value="FMN_red"/>
    <property type="match status" value="1"/>
</dbReference>
<dbReference type="InterPro" id="IPR023932">
    <property type="entry name" value="CE1759_FMN_reduct"/>
</dbReference>
<evidence type="ECO:0000256" key="4">
    <source>
        <dbReference type="SAM" id="MobiDB-lite"/>
    </source>
</evidence>
<evidence type="ECO:0000259" key="5">
    <source>
        <dbReference type="Pfam" id="PF03358"/>
    </source>
</evidence>
<dbReference type="STRING" id="156892.BM477_00235"/>
<keyword evidence="1" id="KW-0285">Flavoprotein</keyword>
<evidence type="ECO:0000256" key="1">
    <source>
        <dbReference type="ARBA" id="ARBA00022630"/>
    </source>
</evidence>
<sequence>MTTETSTKTVRLTVLSAGLSIPSSTRVLADALTNAVVARVKASGAKVEITNVELRDIALDVARVMVTGMPVQSVEDALDALEAADAVIAVSPVFAGSYSGVFKSFMDLVGTQRLMGTPVLLGATGGSLRHSLVLDHAMRPLFSAMRAQTAGTAVFAAAEDFGASSQMQPRVERAADDLFRMLALTADGSVPEVAASEKPASAGAAPAIPAAPRVANTPGVAAGPGASGASAGPIHKSTIPRNQRPKQDVGKPGKAALAALLKRDGTAGRLRPDVDDFMPMAELLGETSK</sequence>
<dbReference type="EMBL" id="MPDM01000001">
    <property type="protein sequence ID" value="OKL50442.1"/>
    <property type="molecule type" value="Genomic_DNA"/>
</dbReference>
<organism evidence="6 7">
    <name type="scientific">Boudabousia marimammalium</name>
    <dbReference type="NCBI Taxonomy" id="156892"/>
    <lineage>
        <taxon>Bacteria</taxon>
        <taxon>Bacillati</taxon>
        <taxon>Actinomycetota</taxon>
        <taxon>Actinomycetes</taxon>
        <taxon>Actinomycetales</taxon>
        <taxon>Actinomycetaceae</taxon>
        <taxon>Boudabousia</taxon>
    </lineage>
</organism>
<proteinExistence type="predicted"/>
<evidence type="ECO:0000313" key="6">
    <source>
        <dbReference type="EMBL" id="OKL50442.1"/>
    </source>
</evidence>
<dbReference type="InterPro" id="IPR029039">
    <property type="entry name" value="Flavoprotein-like_sf"/>
</dbReference>
<accession>A0A1Q5PSM5</accession>
<feature type="domain" description="NADPH-dependent FMN reductase-like" evidence="5">
    <location>
        <begin position="11"/>
        <end position="160"/>
    </location>
</feature>
<comment type="caution">
    <text evidence="6">The sequence shown here is derived from an EMBL/GenBank/DDBJ whole genome shotgun (WGS) entry which is preliminary data.</text>
</comment>
<dbReference type="OrthoDB" id="1643408at2"/>
<dbReference type="AlphaFoldDB" id="A0A1Q5PSM5"/>
<keyword evidence="7" id="KW-1185">Reference proteome</keyword>
<dbReference type="PANTHER" id="PTHR43408:SF2">
    <property type="entry name" value="FMN REDUCTASE (NADPH)"/>
    <property type="match status" value="1"/>
</dbReference>
<dbReference type="GO" id="GO:0016491">
    <property type="term" value="F:oxidoreductase activity"/>
    <property type="evidence" value="ECO:0007669"/>
    <property type="project" value="UniProtKB-KW"/>
</dbReference>
<name>A0A1Q5PSM5_9ACTO</name>
<dbReference type="SUPFAM" id="SSF52218">
    <property type="entry name" value="Flavoproteins"/>
    <property type="match status" value="1"/>
</dbReference>
<dbReference type="NCBIfam" id="TIGR04037">
    <property type="entry name" value="LLM_duo_CE1759"/>
    <property type="match status" value="1"/>
</dbReference>
<evidence type="ECO:0000256" key="2">
    <source>
        <dbReference type="ARBA" id="ARBA00022643"/>
    </source>
</evidence>
<dbReference type="PANTHER" id="PTHR43408">
    <property type="entry name" value="FMN REDUCTASE (NADPH)"/>
    <property type="match status" value="1"/>
</dbReference>
<dbReference type="InterPro" id="IPR005025">
    <property type="entry name" value="FMN_Rdtase-like_dom"/>
</dbReference>
<protein>
    <recommendedName>
        <fullName evidence="5">NADPH-dependent FMN reductase-like domain-containing protein</fullName>
    </recommendedName>
</protein>